<dbReference type="RefSeq" id="WP_065396182.1">
    <property type="nucleotide sequence ID" value="NZ_MAYH01000048.1"/>
</dbReference>
<feature type="transmembrane region" description="Helical" evidence="1">
    <location>
        <begin position="12"/>
        <end position="31"/>
    </location>
</feature>
<gene>
    <name evidence="2" type="ORF">BBI01_17885</name>
</gene>
<feature type="transmembrane region" description="Helical" evidence="1">
    <location>
        <begin position="128"/>
        <end position="148"/>
    </location>
</feature>
<evidence type="ECO:0000313" key="2">
    <source>
        <dbReference type="EMBL" id="OCA69083.1"/>
    </source>
</evidence>
<keyword evidence="1" id="KW-0812">Transmembrane</keyword>
<accession>A0A1B8ZBU7</accession>
<dbReference type="EMBL" id="MAYH01000048">
    <property type="protein sequence ID" value="OCA69083.1"/>
    <property type="molecule type" value="Genomic_DNA"/>
</dbReference>
<dbReference type="PANTHER" id="PTHR43471:SF14">
    <property type="entry name" value="ABC-2 TYPE TRANSPORT SYSTEM PERMEASE PROTEIN"/>
    <property type="match status" value="1"/>
</dbReference>
<name>A0A1B8ZBU7_9FLAO</name>
<keyword evidence="1" id="KW-1133">Transmembrane helix</keyword>
<evidence type="ECO:0000256" key="1">
    <source>
        <dbReference type="SAM" id="Phobius"/>
    </source>
</evidence>
<evidence type="ECO:0008006" key="4">
    <source>
        <dbReference type="Google" id="ProtNLM"/>
    </source>
</evidence>
<organism evidence="2 3">
    <name type="scientific">Chryseobacterium artocarpi</name>
    <dbReference type="NCBI Taxonomy" id="1414727"/>
    <lineage>
        <taxon>Bacteria</taxon>
        <taxon>Pseudomonadati</taxon>
        <taxon>Bacteroidota</taxon>
        <taxon>Flavobacteriia</taxon>
        <taxon>Flavobacteriales</taxon>
        <taxon>Weeksellaceae</taxon>
        <taxon>Chryseobacterium group</taxon>
        <taxon>Chryseobacterium</taxon>
    </lineage>
</organism>
<feature type="transmembrane region" description="Helical" evidence="1">
    <location>
        <begin position="234"/>
        <end position="251"/>
    </location>
</feature>
<feature type="transmembrane region" description="Helical" evidence="1">
    <location>
        <begin position="205"/>
        <end position="227"/>
    </location>
</feature>
<dbReference type="Pfam" id="PF12040">
    <property type="entry name" value="DUF3526"/>
    <property type="match status" value="1"/>
</dbReference>
<proteinExistence type="predicted"/>
<dbReference type="PANTHER" id="PTHR43471">
    <property type="entry name" value="ABC TRANSPORTER PERMEASE"/>
    <property type="match status" value="1"/>
</dbReference>
<protein>
    <recommendedName>
        <fullName evidence="4">ABC transporter permease</fullName>
    </recommendedName>
</protein>
<sequence length="448" mass="52039">MNHYLYKQFYRNKAYLISLLILLFAGLSSLYTGKKFLDRNEDIIAKSATYQKNSLDKNAALHNDDIGLLLYYVKFNLVNEMPKLAALNIGLRDLNPSIQGVTIRNLEEQKNNSDFFNPANAAVGNFDFSFVLVFLFPLVIIAFCYNIISEDQEKGTWKLLSVQSQKIRTLIDAKLLIRLLAVSSVYFLLLIIAVMYIKIPVDSTFAIFTLAGLLYIIFWFALCRWIIGYQKSSSWNALALVIFWMGMNFIIPMTGNMVIQKLVPVKEGLQAQIEQREGYHNKWDEAKVPTMQKFHKIYPQFSQYTVDENVKSSYIWYYAMQHMADVESEKSSKQYHEKMHRRNNAAIYLGYILPNVHTQLVQSEIAKTGMENHLNYSEGLKNFHEKQRLFFYPSIFENVNGKTIDWTKQTVKTFTDSAKTNLLAVFLPYIIFISLFLILSQIKFRKLC</sequence>
<reference evidence="2 3" key="1">
    <citation type="submission" date="2016-07" db="EMBL/GenBank/DDBJ databases">
        <authorList>
            <person name="Jeong J.-J."/>
            <person name="Kim D.W."/>
            <person name="Sang M.K."/>
            <person name="Choi I.-G."/>
            <person name="Kim K.D."/>
        </authorList>
    </citation>
    <scope>NUCLEOTIDE SEQUENCE [LARGE SCALE GENOMIC DNA]</scope>
    <source>
        <strain evidence="2 3">UTM-3</strain>
    </source>
</reference>
<dbReference type="InterPro" id="IPR021913">
    <property type="entry name" value="DUF3526"/>
</dbReference>
<feature type="transmembrane region" description="Helical" evidence="1">
    <location>
        <begin position="422"/>
        <end position="439"/>
    </location>
</feature>
<feature type="transmembrane region" description="Helical" evidence="1">
    <location>
        <begin position="175"/>
        <end position="199"/>
    </location>
</feature>
<dbReference type="Proteomes" id="UP000092651">
    <property type="component" value="Unassembled WGS sequence"/>
</dbReference>
<keyword evidence="1" id="KW-0472">Membrane</keyword>
<dbReference type="AlphaFoldDB" id="A0A1B8ZBU7"/>
<dbReference type="OrthoDB" id="6016419at2"/>
<keyword evidence="3" id="KW-1185">Reference proteome</keyword>
<evidence type="ECO:0000313" key="3">
    <source>
        <dbReference type="Proteomes" id="UP000092651"/>
    </source>
</evidence>
<comment type="caution">
    <text evidence="2">The sequence shown here is derived from an EMBL/GenBank/DDBJ whole genome shotgun (WGS) entry which is preliminary data.</text>
</comment>